<accession>A0A6G1L8L8</accession>
<dbReference type="EMBL" id="ML995836">
    <property type="protein sequence ID" value="KAF2769217.1"/>
    <property type="molecule type" value="Genomic_DNA"/>
</dbReference>
<name>A0A6G1L8L8_9PEZI</name>
<keyword evidence="3" id="KW-1185">Reference proteome</keyword>
<reference evidence="2" key="1">
    <citation type="journal article" date="2020" name="Stud. Mycol.">
        <title>101 Dothideomycetes genomes: a test case for predicting lifestyles and emergence of pathogens.</title>
        <authorList>
            <person name="Haridas S."/>
            <person name="Albert R."/>
            <person name="Binder M."/>
            <person name="Bloem J."/>
            <person name="Labutti K."/>
            <person name="Salamov A."/>
            <person name="Andreopoulos B."/>
            <person name="Baker S."/>
            <person name="Barry K."/>
            <person name="Bills G."/>
            <person name="Bluhm B."/>
            <person name="Cannon C."/>
            <person name="Castanera R."/>
            <person name="Culley D."/>
            <person name="Daum C."/>
            <person name="Ezra D."/>
            <person name="Gonzalez J."/>
            <person name="Henrissat B."/>
            <person name="Kuo A."/>
            <person name="Liang C."/>
            <person name="Lipzen A."/>
            <person name="Lutzoni F."/>
            <person name="Magnuson J."/>
            <person name="Mondo S."/>
            <person name="Nolan M."/>
            <person name="Ohm R."/>
            <person name="Pangilinan J."/>
            <person name="Park H.-J."/>
            <person name="Ramirez L."/>
            <person name="Alfaro M."/>
            <person name="Sun H."/>
            <person name="Tritt A."/>
            <person name="Yoshinaga Y."/>
            <person name="Zwiers L.-H."/>
            <person name="Turgeon B."/>
            <person name="Goodwin S."/>
            <person name="Spatafora J."/>
            <person name="Crous P."/>
            <person name="Grigoriev I."/>
        </authorList>
    </citation>
    <scope>NUCLEOTIDE SEQUENCE</scope>
    <source>
        <strain evidence="2">CBS 116005</strain>
    </source>
</reference>
<evidence type="ECO:0000256" key="1">
    <source>
        <dbReference type="SAM" id="MobiDB-lite"/>
    </source>
</evidence>
<feature type="region of interest" description="Disordered" evidence="1">
    <location>
        <begin position="67"/>
        <end position="87"/>
    </location>
</feature>
<gene>
    <name evidence="2" type="ORF">EJ03DRAFT_336425</name>
</gene>
<protein>
    <submittedName>
        <fullName evidence="2">Uncharacterized protein</fullName>
    </submittedName>
</protein>
<evidence type="ECO:0000313" key="2">
    <source>
        <dbReference type="EMBL" id="KAF2769217.1"/>
    </source>
</evidence>
<proteinExistence type="predicted"/>
<dbReference type="AlphaFoldDB" id="A0A6G1L8L8"/>
<dbReference type="Proteomes" id="UP000799436">
    <property type="component" value="Unassembled WGS sequence"/>
</dbReference>
<sequence>MERFILLTLAELDLVQLPALSGPRLFTIKQLLEAYRAHLYAERFMIDQAEATQPGSWTRYTLSALKRPTSHTRSTTAQESNSPDSAKRICGKHTLRLVPIEQLLEAYHAHLDADLLIIDEAKAS</sequence>
<evidence type="ECO:0000313" key="3">
    <source>
        <dbReference type="Proteomes" id="UP000799436"/>
    </source>
</evidence>
<organism evidence="2 3">
    <name type="scientific">Teratosphaeria nubilosa</name>
    <dbReference type="NCBI Taxonomy" id="161662"/>
    <lineage>
        <taxon>Eukaryota</taxon>
        <taxon>Fungi</taxon>
        <taxon>Dikarya</taxon>
        <taxon>Ascomycota</taxon>
        <taxon>Pezizomycotina</taxon>
        <taxon>Dothideomycetes</taxon>
        <taxon>Dothideomycetidae</taxon>
        <taxon>Mycosphaerellales</taxon>
        <taxon>Teratosphaeriaceae</taxon>
        <taxon>Teratosphaeria</taxon>
    </lineage>
</organism>
<feature type="compositionally biased region" description="Polar residues" evidence="1">
    <location>
        <begin position="71"/>
        <end position="84"/>
    </location>
</feature>